<protein>
    <submittedName>
        <fullName evidence="1">Uncharacterized protein</fullName>
    </submittedName>
</protein>
<reference evidence="1 2" key="1">
    <citation type="journal article" date="2023" name="Mol. Ecol. Resour.">
        <title>Chromosome-level genome assembly of a triploid poplar Populus alba 'Berolinensis'.</title>
        <authorList>
            <person name="Chen S."/>
            <person name="Yu Y."/>
            <person name="Wang X."/>
            <person name="Wang S."/>
            <person name="Zhang T."/>
            <person name="Zhou Y."/>
            <person name="He R."/>
            <person name="Meng N."/>
            <person name="Wang Y."/>
            <person name="Liu W."/>
            <person name="Liu Z."/>
            <person name="Liu J."/>
            <person name="Guo Q."/>
            <person name="Huang H."/>
            <person name="Sederoff R.R."/>
            <person name="Wang G."/>
            <person name="Qu G."/>
            <person name="Chen S."/>
        </authorList>
    </citation>
    <scope>NUCLEOTIDE SEQUENCE [LARGE SCALE GENOMIC DNA]</scope>
    <source>
        <strain evidence="1">SC-2020</strain>
    </source>
</reference>
<dbReference type="AlphaFoldDB" id="A0AAD6RKD1"/>
<name>A0AAD6RKD1_9ROSI</name>
<dbReference type="Proteomes" id="UP001164929">
    <property type="component" value="Chromosome 1"/>
</dbReference>
<sequence length="143" mass="15860">MKPVKAQNYPSSPAIPRAACVDDFAEAYESRKAPSLEIKNNIETIGDIAWAVWKCLLIVVDQSPSFPAMIGLMPAFCAKSMSLQSARLQNGHSILYHVRLAEIQPSVRIKNSCKNVKSSSFMAPLMHQHYLLDAICLHDILCC</sequence>
<dbReference type="EMBL" id="JAQIZT010000001">
    <property type="protein sequence ID" value="KAJ7010106.1"/>
    <property type="molecule type" value="Genomic_DNA"/>
</dbReference>
<proteinExistence type="predicted"/>
<organism evidence="1 2">
    <name type="scientific">Populus alba x Populus x berolinensis</name>
    <dbReference type="NCBI Taxonomy" id="444605"/>
    <lineage>
        <taxon>Eukaryota</taxon>
        <taxon>Viridiplantae</taxon>
        <taxon>Streptophyta</taxon>
        <taxon>Embryophyta</taxon>
        <taxon>Tracheophyta</taxon>
        <taxon>Spermatophyta</taxon>
        <taxon>Magnoliopsida</taxon>
        <taxon>eudicotyledons</taxon>
        <taxon>Gunneridae</taxon>
        <taxon>Pentapetalae</taxon>
        <taxon>rosids</taxon>
        <taxon>fabids</taxon>
        <taxon>Malpighiales</taxon>
        <taxon>Salicaceae</taxon>
        <taxon>Saliceae</taxon>
        <taxon>Populus</taxon>
    </lineage>
</organism>
<evidence type="ECO:0000313" key="1">
    <source>
        <dbReference type="EMBL" id="KAJ7010106.1"/>
    </source>
</evidence>
<accession>A0AAD6RKD1</accession>
<gene>
    <name evidence="1" type="ORF">NC653_000744</name>
</gene>
<evidence type="ECO:0000313" key="2">
    <source>
        <dbReference type="Proteomes" id="UP001164929"/>
    </source>
</evidence>
<keyword evidence="2" id="KW-1185">Reference proteome</keyword>
<comment type="caution">
    <text evidence="1">The sequence shown here is derived from an EMBL/GenBank/DDBJ whole genome shotgun (WGS) entry which is preliminary data.</text>
</comment>